<evidence type="ECO:0000256" key="1">
    <source>
        <dbReference type="ARBA" id="ARBA00004651"/>
    </source>
</evidence>
<dbReference type="GO" id="GO:0005886">
    <property type="term" value="C:plasma membrane"/>
    <property type="evidence" value="ECO:0007669"/>
    <property type="project" value="UniProtKB-SubCell"/>
</dbReference>
<dbReference type="GO" id="GO:0008137">
    <property type="term" value="F:NADH dehydrogenase (ubiquinone) activity"/>
    <property type="evidence" value="ECO:0007669"/>
    <property type="project" value="InterPro"/>
</dbReference>
<evidence type="ECO:0000256" key="7">
    <source>
        <dbReference type="RuleBase" id="RU000320"/>
    </source>
</evidence>
<dbReference type="InterPro" id="IPR001750">
    <property type="entry name" value="ND/Mrp_TM"/>
</dbReference>
<feature type="transmembrane region" description="Helical" evidence="8">
    <location>
        <begin position="419"/>
        <end position="443"/>
    </location>
</feature>
<feature type="transmembrane region" description="Helical" evidence="8">
    <location>
        <begin position="291"/>
        <end position="313"/>
    </location>
</feature>
<comment type="caution">
    <text evidence="10">The sequence shown here is derived from an EMBL/GenBank/DDBJ whole genome shotgun (WGS) entry which is preliminary data.</text>
</comment>
<sequence length="527" mass="53648">MAAGAIDPAVAANVVTAPAGLGDWLVVLPLVIPVITGAVLVMLRHHTRHHSAISAVGLLALFAADVALLVKVVGGGPAVMAMGAWRPPFGIAFAADVLGTTFATVAAAVALAVAVWSGPTVNTHERRYGFHPFLMLLMTGVTGAFLTGDIFNLYVWFEVLLISSFGLMVLGSEKAQIDATVKYGLLNLMATTVFLIATGLLYATVGTLNMADIAVRIHALPPGAPIVTIATLYLLAFGMKAAGFPLQVWLPASYHTPPAGVSALFAAMLTKVGVYALLKTLVLILPAEGRALSDVTVFVAGATIAVGAVGALAESDLRRICGHLVIAGIGNMLIGVAIADQASITGAVFYAVHSMLVMAGLYLAAGVVEEIAGSGDLRRAGGIAAFDPAFATVFLVLAAAAAGLPPFSGFWPKAMLFEAAAAAGAPGLATLVLVSSLVILTALGRVVLQVLWRGGPEGTPDGATDLRRLTPLPTDERASRLVPVGLLAALSVLIGLMPAPVHDLAAAAARGLLDPAAYAARVLGGAP</sequence>
<keyword evidence="4 7" id="KW-0812">Transmembrane</keyword>
<feature type="transmembrane region" description="Helical" evidence="8">
    <location>
        <begin position="320"/>
        <end position="338"/>
    </location>
</feature>
<comment type="subcellular location">
    <subcellularLocation>
        <location evidence="1">Cell membrane</location>
        <topology evidence="1">Multi-pass membrane protein</topology>
    </subcellularLocation>
    <subcellularLocation>
        <location evidence="7">Membrane</location>
        <topology evidence="7">Multi-pass membrane protein</topology>
    </subcellularLocation>
</comment>
<feature type="transmembrane region" description="Helical" evidence="8">
    <location>
        <begin position="24"/>
        <end position="43"/>
    </location>
</feature>
<protein>
    <submittedName>
        <fullName evidence="10">Multicomponent Na+:H+ antiporter subunit D</fullName>
    </submittedName>
</protein>
<dbReference type="NCBIfam" id="NF009306">
    <property type="entry name" value="PRK12663.1"/>
    <property type="match status" value="1"/>
</dbReference>
<keyword evidence="3" id="KW-1003">Cell membrane</keyword>
<reference evidence="10 11" key="1">
    <citation type="submission" date="2019-03" db="EMBL/GenBank/DDBJ databases">
        <title>Genomic Encyclopedia of Type Strains, Phase IV (KMG-IV): sequencing the most valuable type-strain genomes for metagenomic binning, comparative biology and taxonomic classification.</title>
        <authorList>
            <person name="Goeker M."/>
        </authorList>
    </citation>
    <scope>NUCLEOTIDE SEQUENCE [LARGE SCALE GENOMIC DNA]</scope>
    <source>
        <strain evidence="10 11">DSM 102969</strain>
    </source>
</reference>
<evidence type="ECO:0000313" key="10">
    <source>
        <dbReference type="EMBL" id="TDP83247.1"/>
    </source>
</evidence>
<dbReference type="InterPro" id="IPR050586">
    <property type="entry name" value="CPA3_Na-H_Antiporter_D"/>
</dbReference>
<dbReference type="Proteomes" id="UP000294547">
    <property type="component" value="Unassembled WGS sequence"/>
</dbReference>
<feature type="domain" description="NADH:quinone oxidoreductase/Mrp antiporter transmembrane" evidence="9">
    <location>
        <begin position="149"/>
        <end position="437"/>
    </location>
</feature>
<dbReference type="Pfam" id="PF00361">
    <property type="entry name" value="Proton_antipo_M"/>
    <property type="match status" value="1"/>
</dbReference>
<dbReference type="EMBL" id="SNXY01000009">
    <property type="protein sequence ID" value="TDP83247.1"/>
    <property type="molecule type" value="Genomic_DNA"/>
</dbReference>
<dbReference type="InterPro" id="IPR003918">
    <property type="entry name" value="NADH_UbQ_OxRdtase"/>
</dbReference>
<evidence type="ECO:0000256" key="8">
    <source>
        <dbReference type="SAM" id="Phobius"/>
    </source>
</evidence>
<dbReference type="OrthoDB" id="9768329at2"/>
<dbReference type="RefSeq" id="WP_126538029.1">
    <property type="nucleotide sequence ID" value="NZ_BSPM01000009.1"/>
</dbReference>
<dbReference type="PANTHER" id="PTHR42703:SF1">
    <property type="entry name" value="NA(+)_H(+) ANTIPORTER SUBUNIT D1"/>
    <property type="match status" value="1"/>
</dbReference>
<name>A0A4R6RC44_9HYPH</name>
<evidence type="ECO:0000256" key="6">
    <source>
        <dbReference type="ARBA" id="ARBA00023136"/>
    </source>
</evidence>
<organism evidence="10 11">
    <name type="scientific">Oharaeibacter diazotrophicus</name>
    <dbReference type="NCBI Taxonomy" id="1920512"/>
    <lineage>
        <taxon>Bacteria</taxon>
        <taxon>Pseudomonadati</taxon>
        <taxon>Pseudomonadota</taxon>
        <taxon>Alphaproteobacteria</taxon>
        <taxon>Hyphomicrobiales</taxon>
        <taxon>Pleomorphomonadaceae</taxon>
        <taxon>Oharaeibacter</taxon>
    </lineage>
</organism>
<keyword evidence="11" id="KW-1185">Reference proteome</keyword>
<feature type="transmembrane region" description="Helical" evidence="8">
    <location>
        <begin position="344"/>
        <end position="368"/>
    </location>
</feature>
<evidence type="ECO:0000259" key="9">
    <source>
        <dbReference type="Pfam" id="PF00361"/>
    </source>
</evidence>
<evidence type="ECO:0000313" key="11">
    <source>
        <dbReference type="Proteomes" id="UP000294547"/>
    </source>
</evidence>
<dbReference type="PRINTS" id="PR01437">
    <property type="entry name" value="NUOXDRDTASE4"/>
</dbReference>
<evidence type="ECO:0000256" key="2">
    <source>
        <dbReference type="ARBA" id="ARBA00005346"/>
    </source>
</evidence>
<dbReference type="GO" id="GO:0042773">
    <property type="term" value="P:ATP synthesis coupled electron transport"/>
    <property type="evidence" value="ECO:0007669"/>
    <property type="project" value="InterPro"/>
</dbReference>
<dbReference type="AlphaFoldDB" id="A0A4R6RC44"/>
<feature type="transmembrane region" description="Helical" evidence="8">
    <location>
        <begin position="91"/>
        <end position="116"/>
    </location>
</feature>
<feature type="transmembrane region" description="Helical" evidence="8">
    <location>
        <begin position="153"/>
        <end position="171"/>
    </location>
</feature>
<evidence type="ECO:0000256" key="4">
    <source>
        <dbReference type="ARBA" id="ARBA00022692"/>
    </source>
</evidence>
<evidence type="ECO:0000256" key="5">
    <source>
        <dbReference type="ARBA" id="ARBA00022989"/>
    </source>
</evidence>
<dbReference type="PANTHER" id="PTHR42703">
    <property type="entry name" value="NADH DEHYDROGENASE"/>
    <property type="match status" value="1"/>
</dbReference>
<feature type="transmembrane region" description="Helical" evidence="8">
    <location>
        <begin position="223"/>
        <end position="242"/>
    </location>
</feature>
<accession>A0A4R6RC44</accession>
<keyword evidence="6 8" id="KW-0472">Membrane</keyword>
<feature type="transmembrane region" description="Helical" evidence="8">
    <location>
        <begin position="55"/>
        <end position="85"/>
    </location>
</feature>
<feature type="transmembrane region" description="Helical" evidence="8">
    <location>
        <begin position="128"/>
        <end position="147"/>
    </location>
</feature>
<feature type="transmembrane region" description="Helical" evidence="8">
    <location>
        <begin position="183"/>
        <end position="203"/>
    </location>
</feature>
<evidence type="ECO:0000256" key="3">
    <source>
        <dbReference type="ARBA" id="ARBA00022475"/>
    </source>
</evidence>
<keyword evidence="5 8" id="KW-1133">Transmembrane helix</keyword>
<feature type="transmembrane region" description="Helical" evidence="8">
    <location>
        <begin position="263"/>
        <end position="285"/>
    </location>
</feature>
<proteinExistence type="inferred from homology"/>
<gene>
    <name evidence="10" type="ORF">EDD54_3206</name>
</gene>
<comment type="similarity">
    <text evidence="2">Belongs to the CPA3 antiporters (TC 2.A.63) subunit D family.</text>
</comment>
<feature type="transmembrane region" description="Helical" evidence="8">
    <location>
        <begin position="389"/>
        <end position="407"/>
    </location>
</feature>